<gene>
    <name evidence="1" type="ORF">IWT25_00996</name>
</gene>
<sequence length="172" mass="19606">MSKRIDLTNQRFGRLVVMKYYGNNPANSNAMWLCQCDCGNKTIVDGVRLRSGITKSCGCLRRDLSSQRVYKNAKFVDYMGRSDQLRNEDGISLSSISESARNKSGVIGVSYDRQTGKWFARLMIDHKYVLLKSFKTINEAIEARREAEELYLGIKRDKPTKEAEAEAEKFSV</sequence>
<dbReference type="Proteomes" id="UP000198414">
    <property type="component" value="Unassembled WGS sequence"/>
</dbReference>
<reference evidence="1 2" key="1">
    <citation type="submission" date="2015-11" db="EMBL/GenBank/DDBJ databases">
        <title>Draft genome sequences of new species of the genus Lactobacillus isolated from orchardgrass silage.</title>
        <authorList>
            <person name="Tohno M."/>
            <person name="Tanizawa Y."/>
            <person name="Arita M."/>
        </authorList>
    </citation>
    <scope>NUCLEOTIDE SEQUENCE [LARGE SCALE GENOMIC DNA]</scope>
    <source>
        <strain evidence="1 2">IWT25</strain>
    </source>
</reference>
<dbReference type="AlphaFoldDB" id="A0A1Z5IW58"/>
<evidence type="ECO:0000313" key="2">
    <source>
        <dbReference type="Proteomes" id="UP000198414"/>
    </source>
</evidence>
<dbReference type="RefSeq" id="WP_089120910.1">
    <property type="nucleotide sequence ID" value="NZ_BCMI01000007.1"/>
</dbReference>
<name>A0A1Z5IW58_9LACO</name>
<dbReference type="EMBL" id="BCMI01000007">
    <property type="protein sequence ID" value="GAX05671.1"/>
    <property type="molecule type" value="Genomic_DNA"/>
</dbReference>
<dbReference type="OrthoDB" id="552713at2"/>
<dbReference type="SUPFAM" id="SSF54171">
    <property type="entry name" value="DNA-binding domain"/>
    <property type="match status" value="1"/>
</dbReference>
<dbReference type="GO" id="GO:0003677">
    <property type="term" value="F:DNA binding"/>
    <property type="evidence" value="ECO:0007669"/>
    <property type="project" value="InterPro"/>
</dbReference>
<protein>
    <submittedName>
        <fullName evidence="1">Uncharacterized protein</fullName>
    </submittedName>
</protein>
<accession>A0A1Z5IW58</accession>
<organism evidence="1 2">
    <name type="scientific">Secundilactobacillus pentosiphilus</name>
    <dbReference type="NCBI Taxonomy" id="1714682"/>
    <lineage>
        <taxon>Bacteria</taxon>
        <taxon>Bacillati</taxon>
        <taxon>Bacillota</taxon>
        <taxon>Bacilli</taxon>
        <taxon>Lactobacillales</taxon>
        <taxon>Lactobacillaceae</taxon>
        <taxon>Secundilactobacillus</taxon>
    </lineage>
</organism>
<proteinExistence type="predicted"/>
<evidence type="ECO:0000313" key="1">
    <source>
        <dbReference type="EMBL" id="GAX05671.1"/>
    </source>
</evidence>
<comment type="caution">
    <text evidence="1">The sequence shown here is derived from an EMBL/GenBank/DDBJ whole genome shotgun (WGS) entry which is preliminary data.</text>
</comment>
<dbReference type="InterPro" id="IPR016177">
    <property type="entry name" value="DNA-bd_dom_sf"/>
</dbReference>